<evidence type="ECO:0000256" key="6">
    <source>
        <dbReference type="ARBA" id="ARBA00022692"/>
    </source>
</evidence>
<evidence type="ECO:0000259" key="11">
    <source>
        <dbReference type="Pfam" id="PF00482"/>
    </source>
</evidence>
<evidence type="ECO:0000256" key="5">
    <source>
        <dbReference type="ARBA" id="ARBA00022519"/>
    </source>
</evidence>
<dbReference type="Pfam" id="PF00482">
    <property type="entry name" value="T2SSF"/>
    <property type="match status" value="2"/>
</dbReference>
<reference evidence="12 13" key="1">
    <citation type="submission" date="2015-10" db="EMBL/GenBank/DDBJ databases">
        <authorList>
            <person name="Gilbert D.G."/>
        </authorList>
    </citation>
    <scope>NUCLEOTIDE SEQUENCE [LARGE SCALE GENOMIC DNA]</scope>
    <source>
        <strain evidence="12">COMA1</strain>
    </source>
</reference>
<evidence type="ECO:0000256" key="1">
    <source>
        <dbReference type="ARBA" id="ARBA00004429"/>
    </source>
</evidence>
<evidence type="ECO:0000313" key="13">
    <source>
        <dbReference type="Proteomes" id="UP000199032"/>
    </source>
</evidence>
<protein>
    <submittedName>
        <fullName evidence="12">General secretion pathway protein F</fullName>
    </submittedName>
</protein>
<feature type="transmembrane region" description="Helical" evidence="10">
    <location>
        <begin position="211"/>
        <end position="235"/>
    </location>
</feature>
<feature type="transmembrane region" description="Helical" evidence="10">
    <location>
        <begin position="375"/>
        <end position="395"/>
    </location>
</feature>
<keyword evidence="4" id="KW-1003">Cell membrane</keyword>
<accession>A0A0S4LNQ4</accession>
<sequence>MAVFAYRVARSDGSMIQGSLEGEGEAAVRAKLESQGLLVFSLNRRGAHSMPSPRSWSFGGLPLGQFMIFNQELLALIKSGLPILRVWDLLIDRAGHPGFRQVLRDVKEDIRSGASASEALAKHTAYFPDLYVATIKAGEQSGNLSEVLQRYVVYLKLMIGLRQKMTKAISYPIFLVVIGVAVIGFLVAYVMPTFVSVYGETGKTLPWATQLLLQLVAHAEAWGLAATIILVGLILGIRTYYATSAGQLMIDRFILHLPLVGTIAVKHNTVQFTRTLGTILAGGTPLVDALQGARAAVSNRFVSSRLAGAVEEIREGTTLADALERCQVLPKLVIEMLSVGEETGSLEAMLKDVAEFYEADMDTQLSQLTTWMEPALLLVMGVLVGGIVIVMYLPVFQMAGTVGG</sequence>
<evidence type="ECO:0000256" key="3">
    <source>
        <dbReference type="ARBA" id="ARBA00022448"/>
    </source>
</evidence>
<feature type="domain" description="Type II secretion system protein GspF" evidence="11">
    <location>
        <begin position="272"/>
        <end position="394"/>
    </location>
</feature>
<dbReference type="PROSITE" id="PS00874">
    <property type="entry name" value="T2SP_F"/>
    <property type="match status" value="1"/>
</dbReference>
<dbReference type="PANTHER" id="PTHR30012">
    <property type="entry name" value="GENERAL SECRETION PATHWAY PROTEIN"/>
    <property type="match status" value="1"/>
</dbReference>
<keyword evidence="5" id="KW-0997">Cell inner membrane</keyword>
<evidence type="ECO:0000256" key="2">
    <source>
        <dbReference type="ARBA" id="ARBA00005745"/>
    </source>
</evidence>
<evidence type="ECO:0000256" key="7">
    <source>
        <dbReference type="ARBA" id="ARBA00022989"/>
    </source>
</evidence>
<dbReference type="FunFam" id="1.20.81.30:FF:000001">
    <property type="entry name" value="Type II secretion system protein F"/>
    <property type="match status" value="1"/>
</dbReference>
<feature type="domain" description="Type II secretion system protein GspF" evidence="11">
    <location>
        <begin position="71"/>
        <end position="192"/>
    </location>
</feature>
<dbReference type="STRING" id="1742972.COMA1_50058"/>
<comment type="similarity">
    <text evidence="2 9">Belongs to the GSP F family.</text>
</comment>
<dbReference type="InterPro" id="IPR018076">
    <property type="entry name" value="T2SS_GspF_dom"/>
</dbReference>
<dbReference type="PRINTS" id="PR00812">
    <property type="entry name" value="BCTERIALGSPF"/>
</dbReference>
<evidence type="ECO:0000256" key="10">
    <source>
        <dbReference type="SAM" id="Phobius"/>
    </source>
</evidence>
<evidence type="ECO:0000256" key="8">
    <source>
        <dbReference type="ARBA" id="ARBA00023136"/>
    </source>
</evidence>
<proteinExistence type="inferred from homology"/>
<dbReference type="InterPro" id="IPR001992">
    <property type="entry name" value="T2SS_GspF/T4SS_PilC_CS"/>
</dbReference>
<dbReference type="Gene3D" id="1.20.81.30">
    <property type="entry name" value="Type II secretion system (T2SS), domain F"/>
    <property type="match status" value="2"/>
</dbReference>
<dbReference type="Proteomes" id="UP000199032">
    <property type="component" value="Unassembled WGS sequence"/>
</dbReference>
<dbReference type="InterPro" id="IPR003004">
    <property type="entry name" value="GspF/PilC"/>
</dbReference>
<dbReference type="GO" id="GO:0015628">
    <property type="term" value="P:protein secretion by the type II secretion system"/>
    <property type="evidence" value="ECO:0007669"/>
    <property type="project" value="TreeGrafter"/>
</dbReference>
<keyword evidence="13" id="KW-1185">Reference proteome</keyword>
<evidence type="ECO:0000313" key="12">
    <source>
        <dbReference type="EMBL" id="CUS38349.1"/>
    </source>
</evidence>
<keyword evidence="3 9" id="KW-0813">Transport</keyword>
<dbReference type="EMBL" id="CZQA01000011">
    <property type="protein sequence ID" value="CUS38349.1"/>
    <property type="molecule type" value="Genomic_DNA"/>
</dbReference>
<organism evidence="12 13">
    <name type="scientific">Candidatus Nitrospira nitrosa</name>
    <dbReference type="NCBI Taxonomy" id="1742972"/>
    <lineage>
        <taxon>Bacteria</taxon>
        <taxon>Pseudomonadati</taxon>
        <taxon>Nitrospirota</taxon>
        <taxon>Nitrospiria</taxon>
        <taxon>Nitrospirales</taxon>
        <taxon>Nitrospiraceae</taxon>
        <taxon>Nitrospira</taxon>
    </lineage>
</organism>
<evidence type="ECO:0000256" key="4">
    <source>
        <dbReference type="ARBA" id="ARBA00022475"/>
    </source>
</evidence>
<keyword evidence="8 10" id="KW-0472">Membrane</keyword>
<dbReference type="PANTHER" id="PTHR30012:SF7">
    <property type="entry name" value="PROTEIN TRANSPORT PROTEIN HOFC HOMOLOG"/>
    <property type="match status" value="1"/>
</dbReference>
<evidence type="ECO:0000256" key="9">
    <source>
        <dbReference type="RuleBase" id="RU003923"/>
    </source>
</evidence>
<comment type="subcellular location">
    <subcellularLocation>
        <location evidence="1">Cell inner membrane</location>
        <topology evidence="1">Multi-pass membrane protein</topology>
    </subcellularLocation>
    <subcellularLocation>
        <location evidence="9">Cell membrane</location>
        <topology evidence="9">Multi-pass membrane protein</topology>
    </subcellularLocation>
</comment>
<dbReference type="InterPro" id="IPR042094">
    <property type="entry name" value="T2SS_GspF_sf"/>
</dbReference>
<gene>
    <name evidence="12" type="primary">gspF</name>
    <name evidence="12" type="ORF">COMA1_50058</name>
</gene>
<dbReference type="AlphaFoldDB" id="A0A0S4LNQ4"/>
<keyword evidence="7 10" id="KW-1133">Transmembrane helix</keyword>
<name>A0A0S4LNQ4_9BACT</name>
<feature type="transmembrane region" description="Helical" evidence="10">
    <location>
        <begin position="168"/>
        <end position="191"/>
    </location>
</feature>
<dbReference type="GO" id="GO:0005886">
    <property type="term" value="C:plasma membrane"/>
    <property type="evidence" value="ECO:0007669"/>
    <property type="project" value="UniProtKB-SubCell"/>
</dbReference>
<keyword evidence="6 9" id="KW-0812">Transmembrane</keyword>
<dbReference type="OrthoDB" id="9805682at2"/>